<feature type="compositionally biased region" description="Polar residues" evidence="2">
    <location>
        <begin position="140"/>
        <end position="154"/>
    </location>
</feature>
<keyword evidence="4" id="KW-1185">Reference proteome</keyword>
<organism evidence="3 4">
    <name type="scientific">Paramuricea clavata</name>
    <name type="common">Red gorgonian</name>
    <name type="synonym">Violescent sea-whip</name>
    <dbReference type="NCBI Taxonomy" id="317549"/>
    <lineage>
        <taxon>Eukaryota</taxon>
        <taxon>Metazoa</taxon>
        <taxon>Cnidaria</taxon>
        <taxon>Anthozoa</taxon>
        <taxon>Octocorallia</taxon>
        <taxon>Malacalcyonacea</taxon>
        <taxon>Plexauridae</taxon>
        <taxon>Paramuricea</taxon>
    </lineage>
</organism>
<evidence type="ECO:0000313" key="4">
    <source>
        <dbReference type="Proteomes" id="UP001152795"/>
    </source>
</evidence>
<feature type="coiled-coil region" evidence="1">
    <location>
        <begin position="1"/>
        <end position="35"/>
    </location>
</feature>
<reference evidence="3" key="1">
    <citation type="submission" date="2020-04" db="EMBL/GenBank/DDBJ databases">
        <authorList>
            <person name="Alioto T."/>
            <person name="Alioto T."/>
            <person name="Gomez Garrido J."/>
        </authorList>
    </citation>
    <scope>NUCLEOTIDE SEQUENCE</scope>
    <source>
        <strain evidence="3">A484AB</strain>
    </source>
</reference>
<gene>
    <name evidence="3" type="ORF">PACLA_8A038948</name>
</gene>
<evidence type="ECO:0000313" key="3">
    <source>
        <dbReference type="EMBL" id="CAB4030944.1"/>
    </source>
</evidence>
<proteinExistence type="predicted"/>
<keyword evidence="1" id="KW-0175">Coiled coil</keyword>
<name>A0A7D9JKX9_PARCT</name>
<comment type="caution">
    <text evidence="3">The sequence shown here is derived from an EMBL/GenBank/DDBJ whole genome shotgun (WGS) entry which is preliminary data.</text>
</comment>
<protein>
    <submittedName>
        <fullName evidence="3">Uncharacterized protein</fullName>
    </submittedName>
</protein>
<dbReference type="EMBL" id="CACRXK020017256">
    <property type="protein sequence ID" value="CAB4030944.1"/>
    <property type="molecule type" value="Genomic_DNA"/>
</dbReference>
<dbReference type="Proteomes" id="UP001152795">
    <property type="component" value="Unassembled WGS sequence"/>
</dbReference>
<evidence type="ECO:0000256" key="2">
    <source>
        <dbReference type="SAM" id="MobiDB-lite"/>
    </source>
</evidence>
<feature type="region of interest" description="Disordered" evidence="2">
    <location>
        <begin position="140"/>
        <end position="200"/>
    </location>
</feature>
<dbReference type="AlphaFoldDB" id="A0A7D9JKX9"/>
<sequence length="297" mass="34399">MENAKKKHSTTMREFRELEKRLLNLEREHNKLIRQRNFYCKSASSTRPYLAEKIAAKLRPQTASLPHFKKASVKESSTGECVSKEMEKSAGFDGKWADIDIGRRTEEFETKPTCNVQKDGDDLYAKNEIFSTRITSSRASFRTCSRNSSANNGNAPLHYRNYSANNRNHNRPPSVGSRHSSAHGRNSSAHSRSLPSEISHLGNRRNKSWVYQPMPIHPERQSIYTLVVPPVHVAEESKKRLKKRKRQGGGGRHVAWMDNREHVLRFQGIPRDFYVHDKKDKNTENDMDKLKHCRYLR</sequence>
<accession>A0A7D9JKX9</accession>
<feature type="compositionally biased region" description="Polar residues" evidence="2">
    <location>
        <begin position="177"/>
        <end position="196"/>
    </location>
</feature>
<evidence type="ECO:0000256" key="1">
    <source>
        <dbReference type="SAM" id="Coils"/>
    </source>
</evidence>